<keyword evidence="3" id="KW-0808">Transferase</keyword>
<dbReference type="SUPFAM" id="SSF53335">
    <property type="entry name" value="S-adenosyl-L-methionine-dependent methyltransferases"/>
    <property type="match status" value="1"/>
</dbReference>
<dbReference type="GO" id="GO:0032259">
    <property type="term" value="P:methylation"/>
    <property type="evidence" value="ECO:0007669"/>
    <property type="project" value="UniProtKB-KW"/>
</dbReference>
<protein>
    <recommendedName>
        <fullName evidence="1">site-specific DNA-methyltransferase (adenine-specific)</fullName>
        <ecNumber evidence="1">2.1.1.72</ecNumber>
    </recommendedName>
</protein>
<accession>A0ABY4BBZ0</accession>
<feature type="domain" description="MmeI-like N-terminal" evidence="5">
    <location>
        <begin position="4"/>
        <end position="229"/>
    </location>
</feature>
<dbReference type="InterPro" id="IPR046820">
    <property type="entry name" value="MmeI_TRD"/>
</dbReference>
<dbReference type="EMBL" id="CP094537">
    <property type="protein sequence ID" value="UOE36682.1"/>
    <property type="molecule type" value="Genomic_DNA"/>
</dbReference>
<evidence type="ECO:0000256" key="2">
    <source>
        <dbReference type="ARBA" id="ARBA00022603"/>
    </source>
</evidence>
<dbReference type="InterPro" id="IPR046816">
    <property type="entry name" value="MmeI_Mtase"/>
</dbReference>
<evidence type="ECO:0000256" key="1">
    <source>
        <dbReference type="ARBA" id="ARBA00011900"/>
    </source>
</evidence>
<evidence type="ECO:0000259" key="7">
    <source>
        <dbReference type="Pfam" id="PF20466"/>
    </source>
</evidence>
<gene>
    <name evidence="9" type="ORF">MTP16_25220</name>
</gene>
<evidence type="ECO:0000259" key="8">
    <source>
        <dbReference type="Pfam" id="PF20473"/>
    </source>
</evidence>
<dbReference type="InterPro" id="IPR046819">
    <property type="entry name" value="MmeI_hel"/>
</dbReference>
<dbReference type="EC" id="2.1.1.72" evidence="1"/>
<dbReference type="Pfam" id="PF20473">
    <property type="entry name" value="MmeI_Mtase"/>
    <property type="match status" value="1"/>
</dbReference>
<dbReference type="InterPro" id="IPR050953">
    <property type="entry name" value="N4_N6_ade-DNA_methylase"/>
</dbReference>
<dbReference type="GO" id="GO:0008168">
    <property type="term" value="F:methyltransferase activity"/>
    <property type="evidence" value="ECO:0007669"/>
    <property type="project" value="UniProtKB-KW"/>
</dbReference>
<evidence type="ECO:0000313" key="10">
    <source>
        <dbReference type="Proteomes" id="UP000831390"/>
    </source>
</evidence>
<dbReference type="PRINTS" id="PR00507">
    <property type="entry name" value="N12N6MTFRASE"/>
</dbReference>
<dbReference type="PANTHER" id="PTHR33841:SF1">
    <property type="entry name" value="DNA METHYLTRANSFERASE A"/>
    <property type="match status" value="1"/>
</dbReference>
<dbReference type="PANTHER" id="PTHR33841">
    <property type="entry name" value="DNA METHYLTRANSFERASE YEEA-RELATED"/>
    <property type="match status" value="1"/>
</dbReference>
<proteinExistence type="predicted"/>
<dbReference type="Pfam" id="PF20464">
    <property type="entry name" value="MmeI_N"/>
    <property type="match status" value="1"/>
</dbReference>
<dbReference type="PROSITE" id="PS00092">
    <property type="entry name" value="N6_MTASE"/>
    <property type="match status" value="1"/>
</dbReference>
<name>A0ABY4BBZ0_9BACT</name>
<sequence>MQYLDFENRWLKSGGAERANYAPFLQELCDLLGVPRPDGTTDDPAQDAYVFERAVTFNEGGGKQTTGRIDLYKRGCFVLETKQGTNSPDEQAAAELAQLGLPPAKRRKGHAVRGTAKWEQMMKAAYEQALRYVRALPASEPRPPFIVVVDVGHCFDVYSNFAGVGDNYVPFPDSGHYRFFLPALAKPELRAQLHQLFTDPQQLDPSRRAALVTRQLAGYLAGLSTQLEKAGHSSDLVAQFLMRCLFTMFAEDVELIPADSFKGLLATYAESEESRGYLPDALEGLWAVMDKGGFSPELRKKLRRFNGQLFHEAKALPLNADQIKLLELAAAANWTEVEPAIFGTLLERALDPTERHSLGAHYTPRRYVERLVLPTVIEPLRREWAATQAASATRLDEGKGKKAVDAAREEILKFLRRLTSVKILDPACGSGNFLYVTLEHLKRLEGEVLTTLAQLGGSGRLELGDGTTVSPRQLLGMELNPRAAAIADVVLRIGYLQWHLRTHGLTQLAEPLLDNYQNITQQDAVLGHNADYSKTWPAEWPAADFIVGNPPFVGSNVMKRALGDDYVKALRKAYDGQVPNSADLVMYWWYRAAQLVVKGQIERFGLITTNSITQALNRRLVQEFLTDTAQPLSLIYAIPDHAWVTAADGAAVRVAFTVGERGVLPGALLKVTNETLVEGDAYEIEFTEQVGVIHADLTVDTNVVGTVALRANAGLCNQGVKLGGEGFQVTPAEAEGLGLGKVTGLENYIRPYLNGRDILQQSRGLLVIDLFGLTVDEVLERYPAVYQRVWELVKPERDPNPRKSRRERWWLFFENQPAMRRAVDGLPRFIATNETAKHRVFTFLDKGTVPDCKLFVIASNDAYHLGVLSSGVHVAWSLATGGRLEDRPVYSKVTCFDPFPFPAATDEQKGKIRLLAEQLDAHRKRQQAQHPSLKITDLYNVVEKLRSGQLLTPDEQVIKDNGLAGVVLSLHQQLDQAVAAAYGWPSNLTEAEQLARLAQLNHQRAAEEAGGTVRYLRPEYQAPGQQAALALPATATTTTAAVGATAQPWPAELAQQMLAVRAIVHQAAGEALSSAQVAARFRRTKADKVKPLLDTLAMMSLVRHLEPEDTYAA</sequence>
<evidence type="ECO:0000256" key="3">
    <source>
        <dbReference type="ARBA" id="ARBA00022679"/>
    </source>
</evidence>
<feature type="domain" description="MmeI-like DNA-methyltransferase" evidence="8">
    <location>
        <begin position="407"/>
        <end position="654"/>
    </location>
</feature>
<organism evidence="9 10">
    <name type="scientific">Hymenobacter monticola</name>
    <dbReference type="NCBI Taxonomy" id="1705399"/>
    <lineage>
        <taxon>Bacteria</taxon>
        <taxon>Pseudomonadati</taxon>
        <taxon>Bacteroidota</taxon>
        <taxon>Cytophagia</taxon>
        <taxon>Cytophagales</taxon>
        <taxon>Hymenobacteraceae</taxon>
        <taxon>Hymenobacter</taxon>
    </lineage>
</organism>
<reference evidence="9 10" key="1">
    <citation type="submission" date="2022-03" db="EMBL/GenBank/DDBJ databases">
        <title>Hymenobactersp. isolated from the air.</title>
        <authorList>
            <person name="Won M."/>
            <person name="Kwon S.-W."/>
        </authorList>
    </citation>
    <scope>NUCLEOTIDE SEQUENCE [LARGE SCALE GENOMIC DNA]</scope>
    <source>
        <strain evidence="9 10">KACC 22596</strain>
        <plasmid evidence="9 10">unnamed3</plasmid>
    </source>
</reference>
<keyword evidence="2 9" id="KW-0489">Methyltransferase</keyword>
<feature type="domain" description="MmeI-like helicase spacer" evidence="6">
    <location>
        <begin position="237"/>
        <end position="310"/>
    </location>
</feature>
<dbReference type="RefSeq" id="WP_243520788.1">
    <property type="nucleotide sequence ID" value="NZ_CP094537.1"/>
</dbReference>
<dbReference type="InterPro" id="IPR046817">
    <property type="entry name" value="MmeI_N"/>
</dbReference>
<geneLocation type="plasmid" evidence="9 10">
    <name>unnamed3</name>
</geneLocation>
<feature type="domain" description="MmeI-like target recognition" evidence="7">
    <location>
        <begin position="734"/>
        <end position="903"/>
    </location>
</feature>
<dbReference type="Gene3D" id="3.40.50.150">
    <property type="entry name" value="Vaccinia Virus protein VP39"/>
    <property type="match status" value="1"/>
</dbReference>
<dbReference type="Pfam" id="PF20466">
    <property type="entry name" value="MmeI_TRD"/>
    <property type="match status" value="1"/>
</dbReference>
<evidence type="ECO:0000259" key="6">
    <source>
        <dbReference type="Pfam" id="PF20465"/>
    </source>
</evidence>
<comment type="catalytic activity">
    <reaction evidence="4">
        <text>a 2'-deoxyadenosine in DNA + S-adenosyl-L-methionine = an N(6)-methyl-2'-deoxyadenosine in DNA + S-adenosyl-L-homocysteine + H(+)</text>
        <dbReference type="Rhea" id="RHEA:15197"/>
        <dbReference type="Rhea" id="RHEA-COMP:12418"/>
        <dbReference type="Rhea" id="RHEA-COMP:12419"/>
        <dbReference type="ChEBI" id="CHEBI:15378"/>
        <dbReference type="ChEBI" id="CHEBI:57856"/>
        <dbReference type="ChEBI" id="CHEBI:59789"/>
        <dbReference type="ChEBI" id="CHEBI:90615"/>
        <dbReference type="ChEBI" id="CHEBI:90616"/>
        <dbReference type="EC" id="2.1.1.72"/>
    </reaction>
</comment>
<evidence type="ECO:0000313" key="9">
    <source>
        <dbReference type="EMBL" id="UOE36682.1"/>
    </source>
</evidence>
<dbReference type="InterPro" id="IPR029063">
    <property type="entry name" value="SAM-dependent_MTases_sf"/>
</dbReference>
<evidence type="ECO:0000259" key="5">
    <source>
        <dbReference type="Pfam" id="PF20464"/>
    </source>
</evidence>
<keyword evidence="9" id="KW-0614">Plasmid</keyword>
<dbReference type="InterPro" id="IPR002052">
    <property type="entry name" value="DNA_methylase_N6_adenine_CS"/>
</dbReference>
<dbReference type="Pfam" id="PF20465">
    <property type="entry name" value="MmeI_hel"/>
    <property type="match status" value="1"/>
</dbReference>
<keyword evidence="10" id="KW-1185">Reference proteome</keyword>
<dbReference type="Proteomes" id="UP000831390">
    <property type="component" value="Plasmid unnamed3"/>
</dbReference>
<evidence type="ECO:0000256" key="4">
    <source>
        <dbReference type="ARBA" id="ARBA00047942"/>
    </source>
</evidence>